<keyword evidence="4 15" id="KW-0021">Allosteric enzyme</keyword>
<dbReference type="GO" id="GO:0005737">
    <property type="term" value="C:cytoplasm"/>
    <property type="evidence" value="ECO:0007669"/>
    <property type="project" value="UniProtKB-ARBA"/>
</dbReference>
<dbReference type="NCBIfam" id="TIGR01091">
    <property type="entry name" value="upp"/>
    <property type="match status" value="1"/>
</dbReference>
<evidence type="ECO:0000313" key="18">
    <source>
        <dbReference type="EMBL" id="NVN29066.1"/>
    </source>
</evidence>
<comment type="pathway">
    <text evidence="1 15">Pyrimidine metabolism; UMP biosynthesis via salvage pathway; UMP from uracil: step 1/1.</text>
</comment>
<comment type="similarity">
    <text evidence="2 15">Belongs to the UPRTase family.</text>
</comment>
<organism evidence="17 19">
    <name type="scientific">Endobacter medicaginis</name>
    <dbReference type="NCBI Taxonomy" id="1181271"/>
    <lineage>
        <taxon>Bacteria</taxon>
        <taxon>Pseudomonadati</taxon>
        <taxon>Pseudomonadota</taxon>
        <taxon>Alphaproteobacteria</taxon>
        <taxon>Acetobacterales</taxon>
        <taxon>Acetobacteraceae</taxon>
        <taxon>Endobacter</taxon>
    </lineage>
</organism>
<reference evidence="18 20" key="1">
    <citation type="submission" date="2020-06" db="EMBL/GenBank/DDBJ databases">
        <title>Description of novel acetic acid bacteria.</title>
        <authorList>
            <person name="Sombolestani A."/>
        </authorList>
    </citation>
    <scope>NUCLEOTIDE SEQUENCE [LARGE SCALE GENOMIC DNA]</scope>
    <source>
        <strain evidence="18 20">LMG 26838</strain>
    </source>
</reference>
<evidence type="ECO:0000256" key="4">
    <source>
        <dbReference type="ARBA" id="ARBA00022533"/>
    </source>
</evidence>
<keyword evidence="8 15" id="KW-0460">Magnesium</keyword>
<dbReference type="GO" id="GO:0005525">
    <property type="term" value="F:GTP binding"/>
    <property type="evidence" value="ECO:0007669"/>
    <property type="project" value="UniProtKB-KW"/>
</dbReference>
<feature type="binding site" evidence="15">
    <location>
        <position position="121"/>
    </location>
    <ligand>
        <name>5-phospho-alpha-D-ribose 1-diphosphate</name>
        <dbReference type="ChEBI" id="CHEBI:58017"/>
    </ligand>
</feature>
<proteinExistence type="inferred from homology"/>
<dbReference type="InterPro" id="IPR029057">
    <property type="entry name" value="PRTase-like"/>
</dbReference>
<dbReference type="HAMAP" id="MF_01218_B">
    <property type="entry name" value="Upp_B"/>
    <property type="match status" value="1"/>
</dbReference>
<dbReference type="Proteomes" id="UP000565205">
    <property type="component" value="Unassembled WGS sequence"/>
</dbReference>
<dbReference type="SUPFAM" id="SSF53271">
    <property type="entry name" value="PRTase-like"/>
    <property type="match status" value="1"/>
</dbReference>
<dbReference type="Proteomes" id="UP000557688">
    <property type="component" value="Unassembled WGS sequence"/>
</dbReference>
<evidence type="ECO:0000313" key="19">
    <source>
        <dbReference type="Proteomes" id="UP000557688"/>
    </source>
</evidence>
<keyword evidence="6 15" id="KW-0808">Transferase</keyword>
<dbReference type="InterPro" id="IPR050054">
    <property type="entry name" value="UPRTase/APRTase"/>
</dbReference>
<dbReference type="GO" id="GO:0000287">
    <property type="term" value="F:magnesium ion binding"/>
    <property type="evidence" value="ECO:0007669"/>
    <property type="project" value="UniProtKB-UniRule"/>
</dbReference>
<evidence type="ECO:0000256" key="10">
    <source>
        <dbReference type="ARBA" id="ARBA00031082"/>
    </source>
</evidence>
<evidence type="ECO:0000313" key="17">
    <source>
        <dbReference type="EMBL" id="MBB3174250.1"/>
    </source>
</evidence>
<keyword evidence="19" id="KW-1185">Reference proteome</keyword>
<dbReference type="UniPathway" id="UPA00574">
    <property type="reaction ID" value="UER00636"/>
</dbReference>
<dbReference type="NCBIfam" id="NF001097">
    <property type="entry name" value="PRK00129.1"/>
    <property type="match status" value="1"/>
</dbReference>
<dbReference type="AlphaFoldDB" id="A0A839V1C0"/>
<evidence type="ECO:0000256" key="14">
    <source>
        <dbReference type="ARBA" id="ARBA00079807"/>
    </source>
</evidence>
<dbReference type="GO" id="GO:0006223">
    <property type="term" value="P:uracil salvage"/>
    <property type="evidence" value="ECO:0007669"/>
    <property type="project" value="InterPro"/>
</dbReference>
<dbReference type="CDD" id="cd06223">
    <property type="entry name" value="PRTases_typeI"/>
    <property type="match status" value="1"/>
</dbReference>
<accession>A0A839V1C0</accession>
<evidence type="ECO:0000256" key="8">
    <source>
        <dbReference type="ARBA" id="ARBA00022842"/>
    </source>
</evidence>
<comment type="cofactor">
    <cofactor evidence="15">
        <name>Mg(2+)</name>
        <dbReference type="ChEBI" id="CHEBI:18420"/>
    </cofactor>
    <text evidence="15">Binds 1 Mg(2+) ion per subunit. The magnesium is bound as Mg-PRPP.</text>
</comment>
<dbReference type="InterPro" id="IPR005765">
    <property type="entry name" value="UPRT"/>
</dbReference>
<evidence type="ECO:0000256" key="6">
    <source>
        <dbReference type="ARBA" id="ARBA00022679"/>
    </source>
</evidence>
<comment type="catalytic activity">
    <reaction evidence="11 15">
        <text>UMP + diphosphate = 5-phospho-alpha-D-ribose 1-diphosphate + uracil</text>
        <dbReference type="Rhea" id="RHEA:13017"/>
        <dbReference type="ChEBI" id="CHEBI:17568"/>
        <dbReference type="ChEBI" id="CHEBI:33019"/>
        <dbReference type="ChEBI" id="CHEBI:57865"/>
        <dbReference type="ChEBI" id="CHEBI:58017"/>
        <dbReference type="EC" id="2.4.2.9"/>
    </reaction>
</comment>
<comment type="caution">
    <text evidence="17">The sequence shown here is derived from an EMBL/GenBank/DDBJ whole genome shotgun (WGS) entry which is preliminary data.</text>
</comment>
<dbReference type="PANTHER" id="PTHR32315:SF4">
    <property type="entry name" value="URACIL PHOSPHORIBOSYLTRANSFERASE, CHLOROPLASTIC"/>
    <property type="match status" value="1"/>
</dbReference>
<evidence type="ECO:0000256" key="13">
    <source>
        <dbReference type="ARBA" id="ARBA00072146"/>
    </source>
</evidence>
<evidence type="ECO:0000259" key="16">
    <source>
        <dbReference type="Pfam" id="PF14681"/>
    </source>
</evidence>
<dbReference type="EMBL" id="JABXXQ010000011">
    <property type="protein sequence ID" value="NVN29066.1"/>
    <property type="molecule type" value="Genomic_DNA"/>
</dbReference>
<dbReference type="Gene3D" id="3.40.50.2020">
    <property type="match status" value="1"/>
</dbReference>
<keyword evidence="9 15" id="KW-0342">GTP-binding</keyword>
<evidence type="ECO:0000256" key="9">
    <source>
        <dbReference type="ARBA" id="ARBA00023134"/>
    </source>
</evidence>
<evidence type="ECO:0000256" key="7">
    <source>
        <dbReference type="ARBA" id="ARBA00022741"/>
    </source>
</evidence>
<dbReference type="GO" id="GO:0004845">
    <property type="term" value="F:uracil phosphoribosyltransferase activity"/>
    <property type="evidence" value="ECO:0007669"/>
    <property type="project" value="UniProtKB-UniRule"/>
</dbReference>
<dbReference type="InterPro" id="IPR034332">
    <property type="entry name" value="Upp_B"/>
</dbReference>
<feature type="binding site" evidence="15">
    <location>
        <position position="211"/>
    </location>
    <ligand>
        <name>uracil</name>
        <dbReference type="ChEBI" id="CHEBI:17568"/>
    </ligand>
</feature>
<feature type="binding site" evidence="15">
    <location>
        <begin position="148"/>
        <end position="156"/>
    </location>
    <ligand>
        <name>5-phospho-alpha-D-ribose 1-diphosphate</name>
        <dbReference type="ChEBI" id="CHEBI:58017"/>
    </ligand>
</feature>
<evidence type="ECO:0000256" key="2">
    <source>
        <dbReference type="ARBA" id="ARBA00009516"/>
    </source>
</evidence>
<feature type="binding site" evidence="15">
    <location>
        <position position="217"/>
    </location>
    <ligand>
        <name>5-phospho-alpha-D-ribose 1-diphosphate</name>
        <dbReference type="ChEBI" id="CHEBI:58017"/>
    </ligand>
</feature>
<keyword evidence="7 15" id="KW-0547">Nucleotide-binding</keyword>
<feature type="binding site" evidence="15">
    <location>
        <position position="96"/>
    </location>
    <ligand>
        <name>5-phospho-alpha-D-ribose 1-diphosphate</name>
        <dbReference type="ChEBI" id="CHEBI:58017"/>
    </ligand>
</feature>
<dbReference type="FunFam" id="3.40.50.2020:FF:000003">
    <property type="entry name" value="Uracil phosphoribosyltransferase"/>
    <property type="match status" value="1"/>
</dbReference>
<dbReference type="PANTHER" id="PTHR32315">
    <property type="entry name" value="ADENINE PHOSPHORIBOSYLTRANSFERASE"/>
    <property type="match status" value="1"/>
</dbReference>
<sequence>MTDAPLPRPVLASGFDIPANVVVVDHPLVQHKLTRLREAATSTAGFRRLTRELSLLLAYEATRDLPLEMEQIETPLEPMTAPKLSGKKLCFVSILRAGNGILDGMLDLVPAARVGHIGLYRDPKTLQPVEYYVKLPEDMAERVCIAVDPMLATGHSAAAAIERLKRSGANAIVFVCLLSVPEGLRTLCAAHPDVKIVTASIDRELDGHGYIRPGLGDAGDRLFGTR</sequence>
<dbReference type="EC" id="2.4.2.9" evidence="3 15"/>
<evidence type="ECO:0000256" key="12">
    <source>
        <dbReference type="ARBA" id="ARBA00056901"/>
    </source>
</evidence>
<evidence type="ECO:0000256" key="3">
    <source>
        <dbReference type="ARBA" id="ARBA00011894"/>
    </source>
</evidence>
<name>A0A839V1C0_9PROT</name>
<evidence type="ECO:0000313" key="20">
    <source>
        <dbReference type="Proteomes" id="UP000565205"/>
    </source>
</evidence>
<evidence type="ECO:0000256" key="15">
    <source>
        <dbReference type="HAMAP-Rule" id="MF_01218"/>
    </source>
</evidence>
<feature type="domain" description="Phosphoribosyltransferase" evidence="16">
    <location>
        <begin position="23"/>
        <end position="225"/>
    </location>
</feature>
<comment type="function">
    <text evidence="12 15">Catalyzes the conversion of uracil and 5-phospho-alpha-D-ribose 1-diphosphate (PRPP) to UMP and diphosphate.</text>
</comment>
<dbReference type="EMBL" id="JACHXV010000006">
    <property type="protein sequence ID" value="MBB3174250.1"/>
    <property type="molecule type" value="Genomic_DNA"/>
</dbReference>
<dbReference type="InterPro" id="IPR000836">
    <property type="entry name" value="PRTase_dom"/>
</dbReference>
<reference evidence="17 19" key="2">
    <citation type="submission" date="2020-08" db="EMBL/GenBank/DDBJ databases">
        <title>Genomic Encyclopedia of Type Strains, Phase III (KMG-III): the genomes of soil and plant-associated and newly described type strains.</title>
        <authorList>
            <person name="Whitman W."/>
        </authorList>
    </citation>
    <scope>NUCLEOTIDE SEQUENCE [LARGE SCALE GENOMIC DNA]</scope>
    <source>
        <strain evidence="17 19">CECT 8088</strain>
    </source>
</reference>
<comment type="activity regulation">
    <text evidence="15">Allosterically activated by GTP.</text>
</comment>
<dbReference type="Pfam" id="PF14681">
    <property type="entry name" value="UPRTase"/>
    <property type="match status" value="1"/>
</dbReference>
<dbReference type="RefSeq" id="WP_176621797.1">
    <property type="nucleotide sequence ID" value="NZ_JABXXQ010000011.1"/>
</dbReference>
<gene>
    <name evidence="15 18" type="primary">upp</name>
    <name evidence="17" type="ORF">FHR90_002086</name>
    <name evidence="18" type="ORF">HUK83_01735</name>
</gene>
<keyword evidence="5 15" id="KW-0328">Glycosyltransferase</keyword>
<evidence type="ECO:0000256" key="5">
    <source>
        <dbReference type="ARBA" id="ARBA00022676"/>
    </source>
</evidence>
<evidence type="ECO:0000256" key="1">
    <source>
        <dbReference type="ARBA" id="ARBA00005180"/>
    </source>
</evidence>
<feature type="binding site" evidence="15">
    <location>
        <begin position="216"/>
        <end position="218"/>
    </location>
    <ligand>
        <name>uracil</name>
        <dbReference type="ChEBI" id="CHEBI:17568"/>
    </ligand>
</feature>
<protein>
    <recommendedName>
        <fullName evidence="13 15">Uracil phosphoribosyltransferase</fullName>
        <ecNumber evidence="3 15">2.4.2.9</ecNumber>
    </recommendedName>
    <alternativeName>
        <fullName evidence="10 15">UMP pyrophosphorylase</fullName>
    </alternativeName>
    <alternativeName>
        <fullName evidence="14 15">UPRTase</fullName>
    </alternativeName>
</protein>
<evidence type="ECO:0000256" key="11">
    <source>
        <dbReference type="ARBA" id="ARBA00052919"/>
    </source>
</evidence>
<dbReference type="GO" id="GO:0044206">
    <property type="term" value="P:UMP salvage"/>
    <property type="evidence" value="ECO:0007669"/>
    <property type="project" value="UniProtKB-UniRule"/>
</dbReference>